<name>A0A7W9YJB9_9ACTN</name>
<comment type="caution">
    <text evidence="4">The sequence shown here is derived from an EMBL/GenBank/DDBJ whole genome shotgun (WGS) entry which is preliminary data.</text>
</comment>
<evidence type="ECO:0000313" key="5">
    <source>
        <dbReference type="Proteomes" id="UP000546642"/>
    </source>
</evidence>
<keyword evidence="1" id="KW-0560">Oxidoreductase</keyword>
<dbReference type="Proteomes" id="UP000546642">
    <property type="component" value="Unassembled WGS sequence"/>
</dbReference>
<dbReference type="GO" id="GO:0042602">
    <property type="term" value="F:riboflavin reductase (NADPH) activity"/>
    <property type="evidence" value="ECO:0007669"/>
    <property type="project" value="TreeGrafter"/>
</dbReference>
<evidence type="ECO:0000313" key="4">
    <source>
        <dbReference type="EMBL" id="MBB6173129.1"/>
    </source>
</evidence>
<accession>A0A7W9YJB9</accession>
<dbReference type="SMART" id="SM00903">
    <property type="entry name" value="Flavin_Reduct"/>
    <property type="match status" value="1"/>
</dbReference>
<protein>
    <submittedName>
        <fullName evidence="4">Flavin reductase (DIM6/NTAB) family NADH-FMN oxidoreductase RutF</fullName>
    </submittedName>
</protein>
<dbReference type="InterPro" id="IPR012349">
    <property type="entry name" value="Split_barrel_FMN-bd"/>
</dbReference>
<feature type="region of interest" description="Disordered" evidence="2">
    <location>
        <begin position="1"/>
        <end position="30"/>
    </location>
</feature>
<dbReference type="Gene3D" id="2.30.110.10">
    <property type="entry name" value="Electron Transport, Fmn-binding Protein, Chain A"/>
    <property type="match status" value="1"/>
</dbReference>
<evidence type="ECO:0000256" key="2">
    <source>
        <dbReference type="SAM" id="MobiDB-lite"/>
    </source>
</evidence>
<proteinExistence type="predicted"/>
<dbReference type="InterPro" id="IPR050268">
    <property type="entry name" value="NADH-dep_flavin_reductase"/>
</dbReference>
<reference evidence="4 5" key="1">
    <citation type="submission" date="2020-08" db="EMBL/GenBank/DDBJ databases">
        <title>Sequencing the genomes of 1000 actinobacteria strains.</title>
        <authorList>
            <person name="Klenk H.-P."/>
        </authorList>
    </citation>
    <scope>NUCLEOTIDE SEQUENCE [LARGE SCALE GENOMIC DNA]</scope>
    <source>
        <strain evidence="4 5">DSM 46659</strain>
    </source>
</reference>
<dbReference type="PANTHER" id="PTHR30466:SF1">
    <property type="entry name" value="FMN REDUCTASE (NADH) RUTF"/>
    <property type="match status" value="1"/>
</dbReference>
<dbReference type="GO" id="GO:0006208">
    <property type="term" value="P:pyrimidine nucleobase catabolic process"/>
    <property type="evidence" value="ECO:0007669"/>
    <property type="project" value="TreeGrafter"/>
</dbReference>
<gene>
    <name evidence="4" type="ORF">HNR23_003189</name>
</gene>
<dbReference type="PANTHER" id="PTHR30466">
    <property type="entry name" value="FLAVIN REDUCTASE"/>
    <property type="match status" value="1"/>
</dbReference>
<dbReference type="Pfam" id="PF01613">
    <property type="entry name" value="Flavin_Reduct"/>
    <property type="match status" value="1"/>
</dbReference>
<evidence type="ECO:0000256" key="1">
    <source>
        <dbReference type="ARBA" id="ARBA00023002"/>
    </source>
</evidence>
<evidence type="ECO:0000259" key="3">
    <source>
        <dbReference type="SMART" id="SM00903"/>
    </source>
</evidence>
<dbReference type="EMBL" id="JACHDS010000001">
    <property type="protein sequence ID" value="MBB6173129.1"/>
    <property type="molecule type" value="Genomic_DNA"/>
</dbReference>
<dbReference type="SUPFAM" id="SSF50475">
    <property type="entry name" value="FMN-binding split barrel"/>
    <property type="match status" value="1"/>
</dbReference>
<feature type="domain" description="Flavin reductase like" evidence="3">
    <location>
        <begin position="38"/>
        <end position="183"/>
    </location>
</feature>
<sequence length="188" mass="20224">MTTVPTMPLRSAAAHRGASGQDPQDPPSLGADRLRGLMAHHAAGVVIITADVSGEPVGLTATSFTSVSLAPPLVAFYIADTSTTWPKLRRARHFAVHLLAADQQDLAWRFAAKGVDRFAAPTSWSRGAENVPLLGGTAVHMVCRRHDSRLIGDHWLVVGEVEHGYELSEPRPPLVYHQGAFGGFTPHR</sequence>
<dbReference type="InterPro" id="IPR002563">
    <property type="entry name" value="Flavin_Rdtase-like_dom"/>
</dbReference>
<dbReference type="GO" id="GO:0010181">
    <property type="term" value="F:FMN binding"/>
    <property type="evidence" value="ECO:0007669"/>
    <property type="project" value="InterPro"/>
</dbReference>
<organism evidence="4 5">
    <name type="scientific">Nocardiopsis mwathae</name>
    <dbReference type="NCBI Taxonomy" id="1472723"/>
    <lineage>
        <taxon>Bacteria</taxon>
        <taxon>Bacillati</taxon>
        <taxon>Actinomycetota</taxon>
        <taxon>Actinomycetes</taxon>
        <taxon>Streptosporangiales</taxon>
        <taxon>Nocardiopsidaceae</taxon>
        <taxon>Nocardiopsis</taxon>
    </lineage>
</organism>
<dbReference type="AlphaFoldDB" id="A0A7W9YJB9"/>
<keyword evidence="5" id="KW-1185">Reference proteome</keyword>